<feature type="transmembrane region" description="Helical" evidence="6">
    <location>
        <begin position="60"/>
        <end position="77"/>
    </location>
</feature>
<keyword evidence="4" id="KW-0902">Two-component regulatory system</keyword>
<evidence type="ECO:0000256" key="5">
    <source>
        <dbReference type="PROSITE-ProRule" id="PRU00169"/>
    </source>
</evidence>
<dbReference type="AlphaFoldDB" id="A0A4R6SWX6"/>
<feature type="transmembrane region" description="Helical" evidence="6">
    <location>
        <begin position="132"/>
        <end position="150"/>
    </location>
</feature>
<dbReference type="PANTHER" id="PTHR45339">
    <property type="entry name" value="HYBRID SIGNAL TRANSDUCTION HISTIDINE KINASE J"/>
    <property type="match status" value="1"/>
</dbReference>
<dbReference type="Pfam" id="PF00072">
    <property type="entry name" value="Response_reg"/>
    <property type="match status" value="1"/>
</dbReference>
<organism evidence="9 10">
    <name type="scientific">Pedobacter metabolipauper</name>
    <dbReference type="NCBI Taxonomy" id="425513"/>
    <lineage>
        <taxon>Bacteria</taxon>
        <taxon>Pseudomonadati</taxon>
        <taxon>Bacteroidota</taxon>
        <taxon>Sphingobacteriia</taxon>
        <taxon>Sphingobacteriales</taxon>
        <taxon>Sphingobacteriaceae</taxon>
        <taxon>Pedobacter</taxon>
    </lineage>
</organism>
<dbReference type="Gene3D" id="1.10.287.130">
    <property type="match status" value="1"/>
</dbReference>
<feature type="transmembrane region" description="Helical" evidence="6">
    <location>
        <begin position="162"/>
        <end position="181"/>
    </location>
</feature>
<dbReference type="SMART" id="SM00448">
    <property type="entry name" value="REC"/>
    <property type="match status" value="1"/>
</dbReference>
<feature type="transmembrane region" description="Helical" evidence="6">
    <location>
        <begin position="83"/>
        <end position="98"/>
    </location>
</feature>
<keyword evidence="6" id="KW-0812">Transmembrane</keyword>
<keyword evidence="9" id="KW-0418">Kinase</keyword>
<dbReference type="PROSITE" id="PS50109">
    <property type="entry name" value="HIS_KIN"/>
    <property type="match status" value="1"/>
</dbReference>
<dbReference type="InterPro" id="IPR003661">
    <property type="entry name" value="HisK_dim/P_dom"/>
</dbReference>
<dbReference type="OrthoDB" id="9811889at2"/>
<evidence type="ECO:0000256" key="4">
    <source>
        <dbReference type="ARBA" id="ARBA00023012"/>
    </source>
</evidence>
<dbReference type="InterPro" id="IPR004358">
    <property type="entry name" value="Sig_transdc_His_kin-like_C"/>
</dbReference>
<dbReference type="SUPFAM" id="SSF52172">
    <property type="entry name" value="CheY-like"/>
    <property type="match status" value="1"/>
</dbReference>
<feature type="domain" description="Response regulatory" evidence="8">
    <location>
        <begin position="457"/>
        <end position="575"/>
    </location>
</feature>
<dbReference type="Gene3D" id="3.40.50.2300">
    <property type="match status" value="1"/>
</dbReference>
<evidence type="ECO:0000256" key="3">
    <source>
        <dbReference type="ARBA" id="ARBA00022553"/>
    </source>
</evidence>
<name>A0A4R6SWX6_9SPHI</name>
<dbReference type="Gene3D" id="3.30.565.10">
    <property type="entry name" value="Histidine kinase-like ATPase, C-terminal domain"/>
    <property type="match status" value="1"/>
</dbReference>
<proteinExistence type="predicted"/>
<dbReference type="EMBL" id="SNYC01000005">
    <property type="protein sequence ID" value="TDQ08662.1"/>
    <property type="molecule type" value="Genomic_DNA"/>
</dbReference>
<evidence type="ECO:0000259" key="7">
    <source>
        <dbReference type="PROSITE" id="PS50109"/>
    </source>
</evidence>
<dbReference type="SMART" id="SM00387">
    <property type="entry name" value="HATPase_c"/>
    <property type="match status" value="1"/>
</dbReference>
<dbReference type="EC" id="2.7.13.3" evidence="2"/>
<dbReference type="PANTHER" id="PTHR45339:SF1">
    <property type="entry name" value="HYBRID SIGNAL TRANSDUCTION HISTIDINE KINASE J"/>
    <property type="match status" value="1"/>
</dbReference>
<dbReference type="PRINTS" id="PR00344">
    <property type="entry name" value="BCTRLSENSOR"/>
</dbReference>
<dbReference type="InterPro" id="IPR001789">
    <property type="entry name" value="Sig_transdc_resp-reg_receiver"/>
</dbReference>
<gene>
    <name evidence="9" type="ORF">ATK78_3178</name>
</gene>
<dbReference type="InterPro" id="IPR003594">
    <property type="entry name" value="HATPase_dom"/>
</dbReference>
<evidence type="ECO:0000256" key="2">
    <source>
        <dbReference type="ARBA" id="ARBA00012438"/>
    </source>
</evidence>
<evidence type="ECO:0000259" key="8">
    <source>
        <dbReference type="PROSITE" id="PS50110"/>
    </source>
</evidence>
<dbReference type="SMART" id="SM00388">
    <property type="entry name" value="HisKA"/>
    <property type="match status" value="1"/>
</dbReference>
<keyword evidence="6" id="KW-0472">Membrane</keyword>
<keyword evidence="9" id="KW-0808">Transferase</keyword>
<dbReference type="GO" id="GO:0000155">
    <property type="term" value="F:phosphorelay sensor kinase activity"/>
    <property type="evidence" value="ECO:0007669"/>
    <property type="project" value="InterPro"/>
</dbReference>
<dbReference type="InterPro" id="IPR011006">
    <property type="entry name" value="CheY-like_superfamily"/>
</dbReference>
<keyword evidence="6" id="KW-1133">Transmembrane helix</keyword>
<dbReference type="RefSeq" id="WP_133577012.1">
    <property type="nucleotide sequence ID" value="NZ_SNYC01000005.1"/>
</dbReference>
<evidence type="ECO:0000313" key="10">
    <source>
        <dbReference type="Proteomes" id="UP000295620"/>
    </source>
</evidence>
<dbReference type="FunFam" id="3.30.565.10:FF:000010">
    <property type="entry name" value="Sensor histidine kinase RcsC"/>
    <property type="match status" value="1"/>
</dbReference>
<keyword evidence="3 5" id="KW-0597">Phosphoprotein</keyword>
<dbReference type="CDD" id="cd00082">
    <property type="entry name" value="HisKA"/>
    <property type="match status" value="1"/>
</dbReference>
<dbReference type="PROSITE" id="PS50110">
    <property type="entry name" value="RESPONSE_REGULATORY"/>
    <property type="match status" value="1"/>
</dbReference>
<dbReference type="Pfam" id="PF02518">
    <property type="entry name" value="HATPase_c"/>
    <property type="match status" value="1"/>
</dbReference>
<comment type="catalytic activity">
    <reaction evidence="1">
        <text>ATP + protein L-histidine = ADP + protein N-phospho-L-histidine.</text>
        <dbReference type="EC" id="2.7.13.3"/>
    </reaction>
</comment>
<dbReference type="Proteomes" id="UP000295620">
    <property type="component" value="Unassembled WGS sequence"/>
</dbReference>
<dbReference type="CDD" id="cd17546">
    <property type="entry name" value="REC_hyHK_CKI1_RcsC-like"/>
    <property type="match status" value="1"/>
</dbReference>
<dbReference type="SUPFAM" id="SSF55874">
    <property type="entry name" value="ATPase domain of HSP90 chaperone/DNA topoisomerase II/histidine kinase"/>
    <property type="match status" value="1"/>
</dbReference>
<comment type="caution">
    <text evidence="9">The sequence shown here is derived from an EMBL/GenBank/DDBJ whole genome shotgun (WGS) entry which is preliminary data.</text>
</comment>
<keyword evidence="10" id="KW-1185">Reference proteome</keyword>
<feature type="domain" description="Histidine kinase" evidence="7">
    <location>
        <begin position="212"/>
        <end position="434"/>
    </location>
</feature>
<sequence>MMTKHTFTKIKSFLIREPNSSILKAQLKLFYLMLGANVFKGFLYLYDAYDRHQGDGSGRALRLIITSVLLMGALRLFPRYIKFGIHWAVFGTILHLYYRIFNDDIGTDTIAMQAIVMVIISAFYGLNARWGLFYSVVACAAPILSHYIAFRWTGLEPLPENLNDCYIAINFVVILLSHVYFHNVLFGSLKEKDVLNDALAETADAKGTFLSTMAHELRTPLNSVIGIASLLIEDNENEKQKEQLDILKFSAENLLSLINDILDINKLAAGKLELESVSFNCFTLIKSVSTSTAAQAKGKALDFKVEVDQQIQTRIYLGDATRMTQILFNLVGNAVKFTQSGGIIVSAKLLSTIAEVDLIRFQVADTGIGISEKQQRTIFEPFVQASSSTNRKFGGSGLGLSIVKQLVEMFGSSINLESQAGKGTTIYFDLALKHAVIEESTGIKTESSVEVSLSTLNLLLVEDNMMNIYFMKELFRRWEIVADIAENGKEALDLVTKKLYDVVLMDMQMPIMDGIEATKRIRQLADPDKAATYIIALTASVSDEVRARVKESGMNDYLQKPFQLEELHVRLVKLVAAS</sequence>
<evidence type="ECO:0000256" key="6">
    <source>
        <dbReference type="SAM" id="Phobius"/>
    </source>
</evidence>
<feature type="transmembrane region" description="Helical" evidence="6">
    <location>
        <begin position="110"/>
        <end position="126"/>
    </location>
</feature>
<reference evidence="9 10" key="1">
    <citation type="submission" date="2019-03" db="EMBL/GenBank/DDBJ databases">
        <title>Genomic Encyclopedia of Archaeal and Bacterial Type Strains, Phase II (KMG-II): from individual species to whole genera.</title>
        <authorList>
            <person name="Goeker M."/>
        </authorList>
    </citation>
    <scope>NUCLEOTIDE SEQUENCE [LARGE SCALE GENOMIC DNA]</scope>
    <source>
        <strain evidence="9 10">DSM 19035</strain>
    </source>
</reference>
<dbReference type="InterPro" id="IPR036890">
    <property type="entry name" value="HATPase_C_sf"/>
</dbReference>
<dbReference type="InterPro" id="IPR036097">
    <property type="entry name" value="HisK_dim/P_sf"/>
</dbReference>
<protein>
    <recommendedName>
        <fullName evidence="2">histidine kinase</fullName>
        <ecNumber evidence="2">2.7.13.3</ecNumber>
    </recommendedName>
</protein>
<evidence type="ECO:0000256" key="1">
    <source>
        <dbReference type="ARBA" id="ARBA00000085"/>
    </source>
</evidence>
<accession>A0A4R6SWX6</accession>
<feature type="modified residue" description="4-aspartylphosphate" evidence="5">
    <location>
        <position position="506"/>
    </location>
</feature>
<dbReference type="Pfam" id="PF00512">
    <property type="entry name" value="HisKA"/>
    <property type="match status" value="1"/>
</dbReference>
<dbReference type="CDD" id="cd16922">
    <property type="entry name" value="HATPase_EvgS-ArcB-TorS-like"/>
    <property type="match status" value="1"/>
</dbReference>
<feature type="transmembrane region" description="Helical" evidence="6">
    <location>
        <begin position="29"/>
        <end position="48"/>
    </location>
</feature>
<dbReference type="InterPro" id="IPR005467">
    <property type="entry name" value="His_kinase_dom"/>
</dbReference>
<evidence type="ECO:0000313" key="9">
    <source>
        <dbReference type="EMBL" id="TDQ08662.1"/>
    </source>
</evidence>
<dbReference type="SUPFAM" id="SSF47384">
    <property type="entry name" value="Homodimeric domain of signal transducing histidine kinase"/>
    <property type="match status" value="1"/>
</dbReference>